<comment type="caution">
    <text evidence="1">The sequence shown here is derived from an EMBL/GenBank/DDBJ whole genome shotgun (WGS) entry which is preliminary data.</text>
</comment>
<sequence>MDATFPLYMASVAFEDITSSLKMFACFDLQAWQELHISKVSNSLTIIINKIAATPLLVNGPNKKPM</sequence>
<organism evidence="1 2">
    <name type="scientific">Rhizopus stolonifer</name>
    <name type="common">Rhizopus nigricans</name>
    <dbReference type="NCBI Taxonomy" id="4846"/>
    <lineage>
        <taxon>Eukaryota</taxon>
        <taxon>Fungi</taxon>
        <taxon>Fungi incertae sedis</taxon>
        <taxon>Mucoromycota</taxon>
        <taxon>Mucoromycotina</taxon>
        <taxon>Mucoromycetes</taxon>
        <taxon>Mucorales</taxon>
        <taxon>Mucorineae</taxon>
        <taxon>Rhizopodaceae</taxon>
        <taxon>Rhizopus</taxon>
    </lineage>
</organism>
<keyword evidence="2" id="KW-1185">Reference proteome</keyword>
<reference evidence="1 2" key="1">
    <citation type="journal article" date="2018" name="G3 (Bethesda)">
        <title>Phylogenetic and Phylogenomic Definition of Rhizopus Species.</title>
        <authorList>
            <person name="Gryganskyi A.P."/>
            <person name="Golan J."/>
            <person name="Dolatabadi S."/>
            <person name="Mondo S."/>
            <person name="Robb S."/>
            <person name="Idnurm A."/>
            <person name="Muszewska A."/>
            <person name="Steczkiewicz K."/>
            <person name="Masonjones S."/>
            <person name="Liao H.L."/>
            <person name="Gajdeczka M.T."/>
            <person name="Anike F."/>
            <person name="Vuek A."/>
            <person name="Anishchenko I.M."/>
            <person name="Voigt K."/>
            <person name="de Hoog G.S."/>
            <person name="Smith M.E."/>
            <person name="Heitman J."/>
            <person name="Vilgalys R."/>
            <person name="Stajich J.E."/>
        </authorList>
    </citation>
    <scope>NUCLEOTIDE SEQUENCE [LARGE SCALE GENOMIC DNA]</scope>
    <source>
        <strain evidence="1 2">LSU 92-RS-03</strain>
    </source>
</reference>
<dbReference type="EMBL" id="PJQM01003713">
    <property type="protein sequence ID" value="RCH87458.1"/>
    <property type="molecule type" value="Genomic_DNA"/>
</dbReference>
<evidence type="ECO:0000313" key="1">
    <source>
        <dbReference type="EMBL" id="RCH87458.1"/>
    </source>
</evidence>
<dbReference type="Proteomes" id="UP000253551">
    <property type="component" value="Unassembled WGS sequence"/>
</dbReference>
<evidence type="ECO:0000313" key="2">
    <source>
        <dbReference type="Proteomes" id="UP000253551"/>
    </source>
</evidence>
<proteinExistence type="predicted"/>
<protein>
    <submittedName>
        <fullName evidence="1">Uncharacterized protein</fullName>
    </submittedName>
</protein>
<accession>A0A367JC02</accession>
<feature type="non-terminal residue" evidence="1">
    <location>
        <position position="66"/>
    </location>
</feature>
<name>A0A367JC02_RHIST</name>
<dbReference type="AlphaFoldDB" id="A0A367JC02"/>
<gene>
    <name evidence="1" type="ORF">CU098_004967</name>
</gene>